<evidence type="ECO:0000313" key="2">
    <source>
        <dbReference type="EMBL" id="OCK41932.1"/>
    </source>
</evidence>
<sequence>MKTAIVLGATGLTGSLLLNKLIKDDNYKTIKVFTRRSTGNQSPKIKEFIVDLLLLDQFTTDFIADEVFCCIGTTAKKTKDKAVYKSIDYGIPVTAAKLAKANGVEVFTVVSAMGANSKSNVFYNKTKGEMEASVLEQKIKHTYILRPSLIKGNRQESRLGEDIGNFIANFMNPLLIGRFKKYRSIKAEIIATAMKNIVELKPETSIILSHKIIEFSEL</sequence>
<dbReference type="PANTHER" id="PTHR14097">
    <property type="entry name" value="OXIDOREDUCTASE HTATIP2"/>
    <property type="match status" value="1"/>
</dbReference>
<dbReference type="STRING" id="447689.BA195_13190"/>
<accession>A0A1B9XWK4</accession>
<dbReference type="PANTHER" id="PTHR14097:SF7">
    <property type="entry name" value="OXIDOREDUCTASE HTATIP2"/>
    <property type="match status" value="1"/>
</dbReference>
<dbReference type="EMBL" id="MAKX01000041">
    <property type="protein sequence ID" value="OCK41932.1"/>
    <property type="molecule type" value="Genomic_DNA"/>
</dbReference>
<dbReference type="InterPro" id="IPR016040">
    <property type="entry name" value="NAD(P)-bd_dom"/>
</dbReference>
<evidence type="ECO:0000313" key="3">
    <source>
        <dbReference type="Proteomes" id="UP000093186"/>
    </source>
</evidence>
<evidence type="ECO:0000259" key="1">
    <source>
        <dbReference type="Pfam" id="PF13460"/>
    </source>
</evidence>
<reference evidence="2 3" key="1">
    <citation type="submission" date="2016-06" db="EMBL/GenBank/DDBJ databases">
        <title>Draft Genome Sequence of Tenacibaculum soleae UCD-KL19.</title>
        <authorList>
            <person name="Eisen J.A."/>
            <person name="Coil D.A."/>
            <person name="Lujan K.M."/>
        </authorList>
    </citation>
    <scope>NUCLEOTIDE SEQUENCE [LARGE SCALE GENOMIC DNA]</scope>
    <source>
        <strain evidence="2 3">UCD-KL19</strain>
    </source>
</reference>
<dbReference type="Gene3D" id="3.40.50.720">
    <property type="entry name" value="NAD(P)-binding Rossmann-like Domain"/>
    <property type="match status" value="1"/>
</dbReference>
<dbReference type="SUPFAM" id="SSF51735">
    <property type="entry name" value="NAD(P)-binding Rossmann-fold domains"/>
    <property type="match status" value="1"/>
</dbReference>
<keyword evidence="3" id="KW-1185">Reference proteome</keyword>
<dbReference type="Pfam" id="PF13460">
    <property type="entry name" value="NAD_binding_10"/>
    <property type="match status" value="1"/>
</dbReference>
<name>A0A1B9XWK4_9FLAO</name>
<feature type="domain" description="NAD(P)-binding" evidence="1">
    <location>
        <begin position="8"/>
        <end position="147"/>
    </location>
</feature>
<dbReference type="RefSeq" id="WP_068706344.1">
    <property type="nucleotide sequence ID" value="NZ_MAKX01000041.1"/>
</dbReference>
<protein>
    <submittedName>
        <fullName evidence="2">Nucleoside-diphosphate sugar epimerase</fullName>
    </submittedName>
</protein>
<proteinExistence type="predicted"/>
<organism evidence="2 3">
    <name type="scientific">Tenacibaculum soleae</name>
    <dbReference type="NCBI Taxonomy" id="447689"/>
    <lineage>
        <taxon>Bacteria</taxon>
        <taxon>Pseudomonadati</taxon>
        <taxon>Bacteroidota</taxon>
        <taxon>Flavobacteriia</taxon>
        <taxon>Flavobacteriales</taxon>
        <taxon>Flavobacteriaceae</taxon>
        <taxon>Tenacibaculum</taxon>
    </lineage>
</organism>
<dbReference type="Proteomes" id="UP000093186">
    <property type="component" value="Unassembled WGS sequence"/>
</dbReference>
<dbReference type="AlphaFoldDB" id="A0A1B9XWK4"/>
<dbReference type="OrthoDB" id="9798632at2"/>
<dbReference type="InterPro" id="IPR036291">
    <property type="entry name" value="NAD(P)-bd_dom_sf"/>
</dbReference>
<gene>
    <name evidence="2" type="ORF">BA195_13190</name>
</gene>
<comment type="caution">
    <text evidence="2">The sequence shown here is derived from an EMBL/GenBank/DDBJ whole genome shotgun (WGS) entry which is preliminary data.</text>
</comment>